<evidence type="ECO:0000313" key="2">
    <source>
        <dbReference type="Proteomes" id="UP000821865"/>
    </source>
</evidence>
<comment type="caution">
    <text evidence="1">The sequence shown here is derived from an EMBL/GenBank/DDBJ whole genome shotgun (WGS) entry which is preliminary data.</text>
</comment>
<sequence length="689" mass="76079">MRHMRSSPESLVPLLNFPARIQQQLTLRREISLLVSPSEGLDREGSHRRPVLGCGEQPAKASDEIESHFGGAGRRRVVCPFCQNDYQPKMLSCPAKPHLGAASPATPAVMMEVTVEGHTISAQELHSLKPPRHSGNATSKAANPNAKKATRDAAAATCSGKTPAAYHLRPRRQASVIKNAYEDETPTQLYQELVRRNPEYTILAARHMGKTQSILITFDTNAVPHYIKYMGAIHRCTPYRGSPDASTNCRQSRHRHDVCPSPKTNLCPRCGTRHSLQDPPCTPKCILCEGPHLTSTRSCKRRNLHQPRKQPSHPEAQQQESVAPRLTTPTAPLSQLPTPQSTLMMAAPNSNLTLWQWNCRGFGQKRHVVHQLLSCATGPDILALQEPSIGTHSPSLAILLFCPHPPTWRILLRTAYPLWKKVAAALSSPALEASVRLFAVCTLFFVVVVAELPTILPNLPAYLSKSTPTPRPQRKRRQLEMPCDTSSKARRTDQCHQEGDHAADTAVGSEECQGSERVAEADNLSVAGLRRLSLPTKSWALHEFPDFTGVCYVCCELNAATSEIRVARTVFFNSGIEGIVECKGTGPPCRPSEGEEHFIRQVTRQRRLPELQPRTWPGQRNRESSAIYGISDNPNKQDARPNPASDMSAATRAPATYSARSMEALALTAPTKLRMRSTWTQQELRTAGL</sequence>
<evidence type="ECO:0000313" key="1">
    <source>
        <dbReference type="EMBL" id="KAH7978438.1"/>
    </source>
</evidence>
<gene>
    <name evidence="1" type="ORF">HPB49_005515</name>
</gene>
<organism evidence="1 2">
    <name type="scientific">Dermacentor silvarum</name>
    <name type="common">Tick</name>
    <dbReference type="NCBI Taxonomy" id="543639"/>
    <lineage>
        <taxon>Eukaryota</taxon>
        <taxon>Metazoa</taxon>
        <taxon>Ecdysozoa</taxon>
        <taxon>Arthropoda</taxon>
        <taxon>Chelicerata</taxon>
        <taxon>Arachnida</taxon>
        <taxon>Acari</taxon>
        <taxon>Parasitiformes</taxon>
        <taxon>Ixodida</taxon>
        <taxon>Ixodoidea</taxon>
        <taxon>Ixodidae</taxon>
        <taxon>Rhipicephalinae</taxon>
        <taxon>Dermacentor</taxon>
    </lineage>
</organism>
<accession>A0ACB8DVR2</accession>
<dbReference type="EMBL" id="CM023470">
    <property type="protein sequence ID" value="KAH7978438.1"/>
    <property type="molecule type" value="Genomic_DNA"/>
</dbReference>
<reference evidence="1" key="1">
    <citation type="submission" date="2020-05" db="EMBL/GenBank/DDBJ databases">
        <title>Large-scale comparative analyses of tick genomes elucidate their genetic diversity and vector capacities.</title>
        <authorList>
            <person name="Jia N."/>
            <person name="Wang J."/>
            <person name="Shi W."/>
            <person name="Du L."/>
            <person name="Sun Y."/>
            <person name="Zhan W."/>
            <person name="Jiang J."/>
            <person name="Wang Q."/>
            <person name="Zhang B."/>
            <person name="Ji P."/>
            <person name="Sakyi L.B."/>
            <person name="Cui X."/>
            <person name="Yuan T."/>
            <person name="Jiang B."/>
            <person name="Yang W."/>
            <person name="Lam T.T.-Y."/>
            <person name="Chang Q."/>
            <person name="Ding S."/>
            <person name="Wang X."/>
            <person name="Zhu J."/>
            <person name="Ruan X."/>
            <person name="Zhao L."/>
            <person name="Wei J."/>
            <person name="Que T."/>
            <person name="Du C."/>
            <person name="Cheng J."/>
            <person name="Dai P."/>
            <person name="Han X."/>
            <person name="Huang E."/>
            <person name="Gao Y."/>
            <person name="Liu J."/>
            <person name="Shao H."/>
            <person name="Ye R."/>
            <person name="Li L."/>
            <person name="Wei W."/>
            <person name="Wang X."/>
            <person name="Wang C."/>
            <person name="Yang T."/>
            <person name="Huo Q."/>
            <person name="Li W."/>
            <person name="Guo W."/>
            <person name="Chen H."/>
            <person name="Zhou L."/>
            <person name="Ni X."/>
            <person name="Tian J."/>
            <person name="Zhou Y."/>
            <person name="Sheng Y."/>
            <person name="Liu T."/>
            <person name="Pan Y."/>
            <person name="Xia L."/>
            <person name="Li J."/>
            <person name="Zhao F."/>
            <person name="Cao W."/>
        </authorList>
    </citation>
    <scope>NUCLEOTIDE SEQUENCE</scope>
    <source>
        <strain evidence="1">Dsil-2018</strain>
    </source>
</reference>
<proteinExistence type="predicted"/>
<dbReference type="Proteomes" id="UP000821865">
    <property type="component" value="Chromosome 1"/>
</dbReference>
<keyword evidence="2" id="KW-1185">Reference proteome</keyword>
<name>A0ACB8DVR2_DERSI</name>
<protein>
    <submittedName>
        <fullName evidence="1">Uncharacterized protein</fullName>
    </submittedName>
</protein>